<protein>
    <submittedName>
        <fullName evidence="1">Uncharacterized protein</fullName>
    </submittedName>
</protein>
<organism evidence="1">
    <name type="scientific">Arundo donax</name>
    <name type="common">Giant reed</name>
    <name type="synonym">Donax arundinaceus</name>
    <dbReference type="NCBI Taxonomy" id="35708"/>
    <lineage>
        <taxon>Eukaryota</taxon>
        <taxon>Viridiplantae</taxon>
        <taxon>Streptophyta</taxon>
        <taxon>Embryophyta</taxon>
        <taxon>Tracheophyta</taxon>
        <taxon>Spermatophyta</taxon>
        <taxon>Magnoliopsida</taxon>
        <taxon>Liliopsida</taxon>
        <taxon>Poales</taxon>
        <taxon>Poaceae</taxon>
        <taxon>PACMAD clade</taxon>
        <taxon>Arundinoideae</taxon>
        <taxon>Arundineae</taxon>
        <taxon>Arundo</taxon>
    </lineage>
</organism>
<dbReference type="EMBL" id="GBRH01190542">
    <property type="protein sequence ID" value="JAE07354.1"/>
    <property type="molecule type" value="Transcribed_RNA"/>
</dbReference>
<accession>A0A0A9F803</accession>
<proteinExistence type="predicted"/>
<name>A0A0A9F803_ARUDO</name>
<reference evidence="1" key="2">
    <citation type="journal article" date="2015" name="Data Brief">
        <title>Shoot transcriptome of the giant reed, Arundo donax.</title>
        <authorList>
            <person name="Barrero R.A."/>
            <person name="Guerrero F.D."/>
            <person name="Moolhuijzen P."/>
            <person name="Goolsby J.A."/>
            <person name="Tidwell J."/>
            <person name="Bellgard S.E."/>
            <person name="Bellgard M.I."/>
        </authorList>
    </citation>
    <scope>NUCLEOTIDE SEQUENCE</scope>
    <source>
        <tissue evidence="1">Shoot tissue taken approximately 20 cm above the soil surface</tissue>
    </source>
</reference>
<reference evidence="1" key="1">
    <citation type="submission" date="2014-09" db="EMBL/GenBank/DDBJ databases">
        <authorList>
            <person name="Magalhaes I.L.F."/>
            <person name="Oliveira U."/>
            <person name="Santos F.R."/>
            <person name="Vidigal T.H.D.A."/>
            <person name="Brescovit A.D."/>
            <person name="Santos A.J."/>
        </authorList>
    </citation>
    <scope>NUCLEOTIDE SEQUENCE</scope>
    <source>
        <tissue evidence="1">Shoot tissue taken approximately 20 cm above the soil surface</tissue>
    </source>
</reference>
<evidence type="ECO:0000313" key="1">
    <source>
        <dbReference type="EMBL" id="JAE07354.1"/>
    </source>
</evidence>
<sequence length="8" mass="970">MNLRKIPV</sequence>